<feature type="compositionally biased region" description="Basic and acidic residues" evidence="1">
    <location>
        <begin position="127"/>
        <end position="162"/>
    </location>
</feature>
<keyword evidence="3" id="KW-1185">Reference proteome</keyword>
<feature type="compositionally biased region" description="Basic and acidic residues" evidence="1">
    <location>
        <begin position="93"/>
        <end position="115"/>
    </location>
</feature>
<name>A0A813YUH8_9BILA</name>
<dbReference type="AlphaFoldDB" id="A0A813YUH8"/>
<sequence>MGCGASKDPKVAVADSHKPLPNPNNRNYQNNKNGFKQVELKNNTQNSYKQQANKKAPLAFEIMFDETNNNTAKRPPPGRLRLEPLKHNPTTKAEIDDKIRSAEIKRERILADRAKSTSGKKVGQKRNFSDNRLDSDSFSRNDSDLRYNGRPDSSERNSESKQRLLNRRRIIQNPDYDDDIEHDRNYNLENDDFDRRY</sequence>
<evidence type="ECO:0000313" key="3">
    <source>
        <dbReference type="Proteomes" id="UP000663879"/>
    </source>
</evidence>
<comment type="caution">
    <text evidence="2">The sequence shown here is derived from an EMBL/GenBank/DDBJ whole genome shotgun (WGS) entry which is preliminary data.</text>
</comment>
<feature type="compositionally biased region" description="Basic and acidic residues" evidence="1">
    <location>
        <begin position="7"/>
        <end position="18"/>
    </location>
</feature>
<feature type="compositionally biased region" description="Low complexity" evidence="1">
    <location>
        <begin position="23"/>
        <end position="33"/>
    </location>
</feature>
<feature type="region of interest" description="Disordered" evidence="1">
    <location>
        <begin position="1"/>
        <end position="36"/>
    </location>
</feature>
<dbReference type="EMBL" id="CAJNOC010001769">
    <property type="protein sequence ID" value="CAF0889688.1"/>
    <property type="molecule type" value="Genomic_DNA"/>
</dbReference>
<gene>
    <name evidence="2" type="ORF">OXX778_LOCUS10843</name>
</gene>
<proteinExistence type="predicted"/>
<reference evidence="2" key="1">
    <citation type="submission" date="2021-02" db="EMBL/GenBank/DDBJ databases">
        <authorList>
            <person name="Nowell W R."/>
        </authorList>
    </citation>
    <scope>NUCLEOTIDE SEQUENCE</scope>
    <source>
        <strain evidence="2">Ploen Becks lab</strain>
    </source>
</reference>
<evidence type="ECO:0000313" key="2">
    <source>
        <dbReference type="EMBL" id="CAF0889688.1"/>
    </source>
</evidence>
<protein>
    <submittedName>
        <fullName evidence="2">Uncharacterized protein</fullName>
    </submittedName>
</protein>
<evidence type="ECO:0000256" key="1">
    <source>
        <dbReference type="SAM" id="MobiDB-lite"/>
    </source>
</evidence>
<organism evidence="2 3">
    <name type="scientific">Brachionus calyciflorus</name>
    <dbReference type="NCBI Taxonomy" id="104777"/>
    <lineage>
        <taxon>Eukaryota</taxon>
        <taxon>Metazoa</taxon>
        <taxon>Spiralia</taxon>
        <taxon>Gnathifera</taxon>
        <taxon>Rotifera</taxon>
        <taxon>Eurotatoria</taxon>
        <taxon>Monogononta</taxon>
        <taxon>Pseudotrocha</taxon>
        <taxon>Ploima</taxon>
        <taxon>Brachionidae</taxon>
        <taxon>Brachionus</taxon>
    </lineage>
</organism>
<accession>A0A813YUH8</accession>
<dbReference type="Proteomes" id="UP000663879">
    <property type="component" value="Unassembled WGS sequence"/>
</dbReference>
<feature type="region of interest" description="Disordered" evidence="1">
    <location>
        <begin position="65"/>
        <end position="197"/>
    </location>
</feature>
<dbReference type="OrthoDB" id="10504519at2759"/>